<keyword evidence="10" id="KW-1185">Reference proteome</keyword>
<dbReference type="Pfam" id="PF17919">
    <property type="entry name" value="RT_RNaseH_2"/>
    <property type="match status" value="1"/>
</dbReference>
<evidence type="ECO:0000259" key="8">
    <source>
        <dbReference type="PROSITE" id="PS50994"/>
    </source>
</evidence>
<evidence type="ECO:0000256" key="4">
    <source>
        <dbReference type="ARBA" id="ARBA00022759"/>
    </source>
</evidence>
<dbReference type="FunFam" id="3.10.20.370:FF:000001">
    <property type="entry name" value="Retrovirus-related Pol polyprotein from transposon 17.6-like protein"/>
    <property type="match status" value="1"/>
</dbReference>
<feature type="domain" description="Reverse transcriptase" evidence="7">
    <location>
        <begin position="343"/>
        <end position="520"/>
    </location>
</feature>
<dbReference type="EC" id="2.7.7.49" evidence="1"/>
<sequence length="1090" mass="125528">METFRPPGAINFSCSNLAATWNRWTQKLKNYLIASEKDKKPDGVKIAILLNLLGDEGTDIFNTFKSENGKSIEKFDDVLEMFTNYCIPRRNVVFERFKFFSCSQQEGQQVDNYLTELKTLASTCDFGDQEEGLIRDRVVLGIRDMSLQERLLRESDLTLKKAAEFLRASEASKHQIESVKSASKVHEIQKNRDKNSKGTASYTKNSASDTVFNCQKCGKEHKKLKCPAYGKICSKCKRKNHFAAVCKTVKKNYRSVNNLENDNSSNSGTNLFIDSVTEQVETISKDSIMDQYSEVFKDLGEFPGKPYHIEIKSEIKPVINAPRRVPQSLHKELEKTLNELVQLGIVSPVNKPTEWVNSLVIVEKPNGKLRICLDPRNLNMAIKREHYVIPSVDEIISRLEGKQCFSVLDLKEGFWQVPLDKDSAELCTFNSPFGRYKFNRLPFGICSAPEVFQKKNQKLFGDIKGVEIYFDDLIIAGKNKEEHDKILVEVLERAKENNIKFNPNKFQFRIEEVKYMGLLVSKDGIKADPSHVRAINEIEKPTITSPLRVLLKKGIEFQWNHEQETSFEEIKRLISLTPVLKVFNDSLPITIQCDSSKDGLGACLLQEGHPVSFASRSLTDCEKNYAQIEKELLAIVFSFEKYHNLVYGHKVLVESDHQPLTSIVQKPIGKITTRLQRMLLKLLKYDFTIKYVPGSQMYLADTLSRASMKETGGDDPEMLNVVHSVSKLLPMSESRFKQFQKATEEDKELQMLFEYFKKGWPEKKVVQKNLLPYYKVKNDLYCIDGLVFLNDKIIVPTILRQDMLMLIHEAHLGITKCKSRARELMYWPGISRDIEDLINKCSICEKFQKSQTKEPLENHELPSRPFQRIGIDIMYLNNIDYLVIIDYYSKWIEISKIDNKSSEEIICKLEVVFARFGIPETIICDNVPFNSYQFRNFGKEWDIEIVFISPHHSQSNGMVEKAVGISKAVFKKAFEDNRRPAIGLLEYRNTPISGLGLSPAQLMFNRRLRTKLPISNKLLNPELFKDVNIKLLRRQQTQKHYYDRSSKILTELKPGDKIVVQNVKTKIWEPAVVFVKNQDSEVVQNKNFVW</sequence>
<dbReference type="GO" id="GO:0015074">
    <property type="term" value="P:DNA integration"/>
    <property type="evidence" value="ECO:0007669"/>
    <property type="project" value="InterPro"/>
</dbReference>
<accession>A0A4Y2V351</accession>
<feature type="compositionally biased region" description="Basic and acidic residues" evidence="6">
    <location>
        <begin position="184"/>
        <end position="196"/>
    </location>
</feature>
<evidence type="ECO:0000256" key="2">
    <source>
        <dbReference type="ARBA" id="ARBA00022695"/>
    </source>
</evidence>
<dbReference type="GO" id="GO:0003676">
    <property type="term" value="F:nucleic acid binding"/>
    <property type="evidence" value="ECO:0007669"/>
    <property type="project" value="InterPro"/>
</dbReference>
<dbReference type="InterPro" id="IPR000477">
    <property type="entry name" value="RT_dom"/>
</dbReference>
<keyword evidence="2" id="KW-0808">Transferase</keyword>
<dbReference type="GO" id="GO:0004519">
    <property type="term" value="F:endonuclease activity"/>
    <property type="evidence" value="ECO:0007669"/>
    <property type="project" value="UniProtKB-KW"/>
</dbReference>
<dbReference type="SUPFAM" id="SSF53098">
    <property type="entry name" value="Ribonuclease H-like"/>
    <property type="match status" value="1"/>
</dbReference>
<dbReference type="FunFam" id="1.10.340.70:FF:000003">
    <property type="entry name" value="Protein CBG25708"/>
    <property type="match status" value="1"/>
</dbReference>
<feature type="region of interest" description="Disordered" evidence="6">
    <location>
        <begin position="177"/>
        <end position="202"/>
    </location>
</feature>
<evidence type="ECO:0000256" key="1">
    <source>
        <dbReference type="ARBA" id="ARBA00012493"/>
    </source>
</evidence>
<dbReference type="PANTHER" id="PTHR37984:SF7">
    <property type="entry name" value="INTEGRASE CATALYTIC DOMAIN-CONTAINING PROTEIN"/>
    <property type="match status" value="1"/>
</dbReference>
<dbReference type="GO" id="GO:0042575">
    <property type="term" value="C:DNA polymerase complex"/>
    <property type="evidence" value="ECO:0007669"/>
    <property type="project" value="UniProtKB-ARBA"/>
</dbReference>
<dbReference type="CDD" id="cd09274">
    <property type="entry name" value="RNase_HI_RT_Ty3"/>
    <property type="match status" value="1"/>
</dbReference>
<dbReference type="InterPro" id="IPR041588">
    <property type="entry name" value="Integrase_H2C2"/>
</dbReference>
<dbReference type="Gene3D" id="3.30.420.10">
    <property type="entry name" value="Ribonuclease H-like superfamily/Ribonuclease H"/>
    <property type="match status" value="1"/>
</dbReference>
<dbReference type="Pfam" id="PF17921">
    <property type="entry name" value="Integrase_H2C2"/>
    <property type="match status" value="1"/>
</dbReference>
<dbReference type="InterPro" id="IPR001584">
    <property type="entry name" value="Integrase_cat-core"/>
</dbReference>
<evidence type="ECO:0000256" key="5">
    <source>
        <dbReference type="ARBA" id="ARBA00022918"/>
    </source>
</evidence>
<organism evidence="9 10">
    <name type="scientific">Araneus ventricosus</name>
    <name type="common">Orbweaver spider</name>
    <name type="synonym">Epeira ventricosa</name>
    <dbReference type="NCBI Taxonomy" id="182803"/>
    <lineage>
        <taxon>Eukaryota</taxon>
        <taxon>Metazoa</taxon>
        <taxon>Ecdysozoa</taxon>
        <taxon>Arthropoda</taxon>
        <taxon>Chelicerata</taxon>
        <taxon>Arachnida</taxon>
        <taxon>Araneae</taxon>
        <taxon>Araneomorphae</taxon>
        <taxon>Entelegynae</taxon>
        <taxon>Araneoidea</taxon>
        <taxon>Araneidae</taxon>
        <taxon>Araneus</taxon>
    </lineage>
</organism>
<dbReference type="EMBL" id="BGPR01041807">
    <property type="protein sequence ID" value="GBO18167.1"/>
    <property type="molecule type" value="Genomic_DNA"/>
</dbReference>
<evidence type="ECO:0000256" key="6">
    <source>
        <dbReference type="SAM" id="MobiDB-lite"/>
    </source>
</evidence>
<keyword evidence="4" id="KW-0255">Endonuclease</keyword>
<dbReference type="PROSITE" id="PS50994">
    <property type="entry name" value="INTEGRASE"/>
    <property type="match status" value="1"/>
</dbReference>
<keyword evidence="2" id="KW-0548">Nucleotidyltransferase</keyword>
<evidence type="ECO:0000256" key="3">
    <source>
        <dbReference type="ARBA" id="ARBA00022722"/>
    </source>
</evidence>
<dbReference type="Pfam" id="PF00665">
    <property type="entry name" value="rve"/>
    <property type="match status" value="1"/>
</dbReference>
<dbReference type="Gene3D" id="3.10.10.10">
    <property type="entry name" value="HIV Type 1 Reverse Transcriptase, subunit A, domain 1"/>
    <property type="match status" value="1"/>
</dbReference>
<dbReference type="InterPro" id="IPR050951">
    <property type="entry name" value="Retrovirus_Pol_polyprotein"/>
</dbReference>
<dbReference type="Proteomes" id="UP000499080">
    <property type="component" value="Unassembled WGS sequence"/>
</dbReference>
<dbReference type="Pfam" id="PF00078">
    <property type="entry name" value="RVT_1"/>
    <property type="match status" value="1"/>
</dbReference>
<dbReference type="FunFam" id="3.30.420.10:FF:000063">
    <property type="entry name" value="Retrovirus-related Pol polyprotein from transposon 297-like Protein"/>
    <property type="match status" value="1"/>
</dbReference>
<reference evidence="9 10" key="1">
    <citation type="journal article" date="2019" name="Sci. Rep.">
        <title>Orb-weaving spider Araneus ventricosus genome elucidates the spidroin gene catalogue.</title>
        <authorList>
            <person name="Kono N."/>
            <person name="Nakamura H."/>
            <person name="Ohtoshi R."/>
            <person name="Moran D.A.P."/>
            <person name="Shinohara A."/>
            <person name="Yoshida Y."/>
            <person name="Fujiwara M."/>
            <person name="Mori M."/>
            <person name="Tomita M."/>
            <person name="Arakawa K."/>
        </authorList>
    </citation>
    <scope>NUCLEOTIDE SEQUENCE [LARGE SCALE GENOMIC DNA]</scope>
</reference>
<gene>
    <name evidence="9" type="primary">pol_4268</name>
    <name evidence="9" type="ORF">AVEN_241552_1</name>
</gene>
<dbReference type="PANTHER" id="PTHR37984">
    <property type="entry name" value="PROTEIN CBG26694"/>
    <property type="match status" value="1"/>
</dbReference>
<dbReference type="Gene3D" id="3.30.70.270">
    <property type="match status" value="2"/>
</dbReference>
<dbReference type="PROSITE" id="PS50878">
    <property type="entry name" value="RT_POL"/>
    <property type="match status" value="1"/>
</dbReference>
<dbReference type="InterPro" id="IPR012337">
    <property type="entry name" value="RNaseH-like_sf"/>
</dbReference>
<evidence type="ECO:0000313" key="10">
    <source>
        <dbReference type="Proteomes" id="UP000499080"/>
    </source>
</evidence>
<dbReference type="FunFam" id="3.10.10.10:FF:000003">
    <property type="entry name" value="Retrovirus-related Pol polyprotein from transposon 297-like Protein"/>
    <property type="match status" value="1"/>
</dbReference>
<dbReference type="OrthoDB" id="6437448at2759"/>
<dbReference type="AlphaFoldDB" id="A0A4Y2V351"/>
<dbReference type="GO" id="GO:0003964">
    <property type="term" value="F:RNA-directed DNA polymerase activity"/>
    <property type="evidence" value="ECO:0007669"/>
    <property type="project" value="UniProtKB-KW"/>
</dbReference>
<dbReference type="CDD" id="cd01647">
    <property type="entry name" value="RT_LTR"/>
    <property type="match status" value="1"/>
</dbReference>
<dbReference type="InterPro" id="IPR043502">
    <property type="entry name" value="DNA/RNA_pol_sf"/>
</dbReference>
<dbReference type="InterPro" id="IPR041577">
    <property type="entry name" value="RT_RNaseH_2"/>
</dbReference>
<keyword evidence="3" id="KW-0540">Nuclease</keyword>
<proteinExistence type="predicted"/>
<evidence type="ECO:0000313" key="9">
    <source>
        <dbReference type="EMBL" id="GBO18167.1"/>
    </source>
</evidence>
<dbReference type="InterPro" id="IPR043128">
    <property type="entry name" value="Rev_trsase/Diguanyl_cyclase"/>
</dbReference>
<keyword evidence="5" id="KW-0695">RNA-directed DNA polymerase</keyword>
<evidence type="ECO:0000259" key="7">
    <source>
        <dbReference type="PROSITE" id="PS50878"/>
    </source>
</evidence>
<name>A0A4Y2V351_ARAVE</name>
<protein>
    <recommendedName>
        <fullName evidence="1">RNA-directed DNA polymerase</fullName>
        <ecNumber evidence="1">2.7.7.49</ecNumber>
    </recommendedName>
</protein>
<keyword evidence="4" id="KW-0378">Hydrolase</keyword>
<feature type="domain" description="Integrase catalytic" evidence="8">
    <location>
        <begin position="861"/>
        <end position="1029"/>
    </location>
</feature>
<dbReference type="SUPFAM" id="SSF56672">
    <property type="entry name" value="DNA/RNA polymerases"/>
    <property type="match status" value="1"/>
</dbReference>
<comment type="caution">
    <text evidence="9">The sequence shown here is derived from an EMBL/GenBank/DDBJ whole genome shotgun (WGS) entry which is preliminary data.</text>
</comment>
<dbReference type="Gene3D" id="1.10.340.70">
    <property type="match status" value="1"/>
</dbReference>
<dbReference type="InterPro" id="IPR036397">
    <property type="entry name" value="RNaseH_sf"/>
</dbReference>